<keyword evidence="3" id="KW-0472">Membrane</keyword>
<dbReference type="Proteomes" id="UP001221142">
    <property type="component" value="Unassembled WGS sequence"/>
</dbReference>
<gene>
    <name evidence="4" type="ORF">FB45DRAFT_1011280</name>
</gene>
<reference evidence="4" key="1">
    <citation type="submission" date="2023-03" db="EMBL/GenBank/DDBJ databases">
        <title>Massive genome expansion in bonnet fungi (Mycena s.s.) driven by repeated elements and novel gene families across ecological guilds.</title>
        <authorList>
            <consortium name="Lawrence Berkeley National Laboratory"/>
            <person name="Harder C.B."/>
            <person name="Miyauchi S."/>
            <person name="Viragh M."/>
            <person name="Kuo A."/>
            <person name="Thoen E."/>
            <person name="Andreopoulos B."/>
            <person name="Lu D."/>
            <person name="Skrede I."/>
            <person name="Drula E."/>
            <person name="Henrissat B."/>
            <person name="Morin E."/>
            <person name="Kohler A."/>
            <person name="Barry K."/>
            <person name="LaButti K."/>
            <person name="Morin E."/>
            <person name="Salamov A."/>
            <person name="Lipzen A."/>
            <person name="Mereny Z."/>
            <person name="Hegedus B."/>
            <person name="Baldrian P."/>
            <person name="Stursova M."/>
            <person name="Weitz H."/>
            <person name="Taylor A."/>
            <person name="Grigoriev I.V."/>
            <person name="Nagy L.G."/>
            <person name="Martin F."/>
            <person name="Kauserud H."/>
        </authorList>
    </citation>
    <scope>NUCLEOTIDE SEQUENCE</scope>
    <source>
        <strain evidence="4">9284</strain>
    </source>
</reference>
<sequence length="379" mass="41603">MCNTVSSLKSSAILVTLSLLPGAIASYTTLGLAVAAAVIYLGYRQLPSERLGRLASIIEATETQLKNAKSISARAIASLTEIEERLLQAKREASETKVHLLKVDEKESWMDYLRTIREIIQSIADCGLDVKDIQTDIWIVMEEETQRKISEGVGEARSVLATIHSALPHAPRKIRRRRGAQSTDQSMSEEKYAEGPSDPVKCSQAYITGRCACQNSAKRPGRQSVQHQNGKRHLTAWGWWYGKGVSTITATGSDLRKVSKFTEIIFPLKKNVQVVAQNFSWVTIEWRQFLSFQCTQKTETGHKGKDNVENVARLAASYQSGAGSVGNCGKEGGAWAGTRGELTEWTMRAVAKRSGGRTEGLGLAEVASRLERKGGWSTS</sequence>
<keyword evidence="1" id="KW-0175">Coiled coil</keyword>
<proteinExistence type="predicted"/>
<evidence type="ECO:0000313" key="5">
    <source>
        <dbReference type="Proteomes" id="UP001221142"/>
    </source>
</evidence>
<evidence type="ECO:0000313" key="4">
    <source>
        <dbReference type="EMBL" id="KAJ7607512.1"/>
    </source>
</evidence>
<evidence type="ECO:0000256" key="3">
    <source>
        <dbReference type="SAM" id="Phobius"/>
    </source>
</evidence>
<feature type="region of interest" description="Disordered" evidence="2">
    <location>
        <begin position="171"/>
        <end position="198"/>
    </location>
</feature>
<comment type="caution">
    <text evidence="4">The sequence shown here is derived from an EMBL/GenBank/DDBJ whole genome shotgun (WGS) entry which is preliminary data.</text>
</comment>
<keyword evidence="3" id="KW-0812">Transmembrane</keyword>
<evidence type="ECO:0000256" key="2">
    <source>
        <dbReference type="SAM" id="MobiDB-lite"/>
    </source>
</evidence>
<accession>A0AAD7B1T9</accession>
<feature type="transmembrane region" description="Helical" evidence="3">
    <location>
        <begin position="12"/>
        <end position="43"/>
    </location>
</feature>
<evidence type="ECO:0000256" key="1">
    <source>
        <dbReference type="SAM" id="Coils"/>
    </source>
</evidence>
<keyword evidence="3" id="KW-1133">Transmembrane helix</keyword>
<organism evidence="4 5">
    <name type="scientific">Roridomyces roridus</name>
    <dbReference type="NCBI Taxonomy" id="1738132"/>
    <lineage>
        <taxon>Eukaryota</taxon>
        <taxon>Fungi</taxon>
        <taxon>Dikarya</taxon>
        <taxon>Basidiomycota</taxon>
        <taxon>Agaricomycotina</taxon>
        <taxon>Agaricomycetes</taxon>
        <taxon>Agaricomycetidae</taxon>
        <taxon>Agaricales</taxon>
        <taxon>Marasmiineae</taxon>
        <taxon>Mycenaceae</taxon>
        <taxon>Roridomyces</taxon>
    </lineage>
</organism>
<feature type="coiled-coil region" evidence="1">
    <location>
        <begin position="72"/>
        <end position="99"/>
    </location>
</feature>
<name>A0AAD7B1T9_9AGAR</name>
<dbReference type="AlphaFoldDB" id="A0AAD7B1T9"/>
<protein>
    <submittedName>
        <fullName evidence="4">Uncharacterized protein</fullName>
    </submittedName>
</protein>
<dbReference type="EMBL" id="JARKIF010000049">
    <property type="protein sequence ID" value="KAJ7607512.1"/>
    <property type="molecule type" value="Genomic_DNA"/>
</dbReference>
<keyword evidence="5" id="KW-1185">Reference proteome</keyword>